<name>A0A1N6E9N0_9FLAO</name>
<accession>A0A1N6E9N0</accession>
<evidence type="ECO:0000313" key="1">
    <source>
        <dbReference type="EMBL" id="SIN79661.1"/>
    </source>
</evidence>
<dbReference type="Proteomes" id="UP000184782">
    <property type="component" value="Unassembled WGS sequence"/>
</dbReference>
<gene>
    <name evidence="1" type="ORF">SAMN05421769_0045</name>
</gene>
<reference evidence="2" key="1">
    <citation type="submission" date="2016-12" db="EMBL/GenBank/DDBJ databases">
        <authorList>
            <person name="Varghese N."/>
            <person name="Submissions S."/>
        </authorList>
    </citation>
    <scope>NUCLEOTIDE SEQUENCE [LARGE SCALE GENOMIC DNA]</scope>
    <source>
        <strain evidence="2">DSM 16779</strain>
    </source>
</reference>
<organism evidence="1 2">
    <name type="scientific">Chryseobacterium scophthalmum</name>
    <dbReference type="NCBI Taxonomy" id="59733"/>
    <lineage>
        <taxon>Bacteria</taxon>
        <taxon>Pseudomonadati</taxon>
        <taxon>Bacteroidota</taxon>
        <taxon>Flavobacteriia</taxon>
        <taxon>Flavobacteriales</taxon>
        <taxon>Weeksellaceae</taxon>
        <taxon>Chryseobacterium group</taxon>
        <taxon>Chryseobacterium</taxon>
    </lineage>
</organism>
<dbReference type="AlphaFoldDB" id="A0A1N6E9N0"/>
<evidence type="ECO:0000313" key="2">
    <source>
        <dbReference type="Proteomes" id="UP000184782"/>
    </source>
</evidence>
<keyword evidence="2" id="KW-1185">Reference proteome</keyword>
<dbReference type="STRING" id="59733.SAMN05421769_0045"/>
<dbReference type="RefSeq" id="WP_159437577.1">
    <property type="nucleotide sequence ID" value="NZ_FSRQ01000001.1"/>
</dbReference>
<proteinExistence type="predicted"/>
<protein>
    <submittedName>
        <fullName evidence="1">Uncharacterized protein</fullName>
    </submittedName>
</protein>
<dbReference type="EMBL" id="FSRQ01000001">
    <property type="protein sequence ID" value="SIN79661.1"/>
    <property type="molecule type" value="Genomic_DNA"/>
</dbReference>
<sequence length="47" mass="5202">MKISLVRLSTKDLATLAQRIISNIQSGKYPVISNHPLTATLQTSYND</sequence>